<dbReference type="EMBL" id="CP026114">
    <property type="protein sequence ID" value="AUT66271.1"/>
    <property type="molecule type" value="Genomic_DNA"/>
</dbReference>
<organism evidence="1 2">
    <name type="scientific">Paraburkholderia terrae</name>
    <dbReference type="NCBI Taxonomy" id="311230"/>
    <lineage>
        <taxon>Bacteria</taxon>
        <taxon>Pseudomonadati</taxon>
        <taxon>Pseudomonadota</taxon>
        <taxon>Betaproteobacteria</taxon>
        <taxon>Burkholderiales</taxon>
        <taxon>Burkholderiaceae</taxon>
        <taxon>Paraburkholderia</taxon>
    </lineage>
</organism>
<name>A0A2I8F401_9BURK</name>
<dbReference type="KEGG" id="pter:C2L65_41725"/>
<proteinExistence type="predicted"/>
<gene>
    <name evidence="1" type="ORF">C2L65_41725</name>
</gene>
<evidence type="ECO:0000313" key="1">
    <source>
        <dbReference type="EMBL" id="AUT66271.1"/>
    </source>
</evidence>
<protein>
    <submittedName>
        <fullName evidence="1">Transcriptional regulator</fullName>
    </submittedName>
</protein>
<evidence type="ECO:0000313" key="2">
    <source>
        <dbReference type="Proteomes" id="UP000243502"/>
    </source>
</evidence>
<dbReference type="Proteomes" id="UP000243502">
    <property type="component" value="Chromosome 4"/>
</dbReference>
<sequence length="97" mass="10895">MSYGITIRPECLRPADDGWERPRGAEIQEVIRMTGLPGRAIARYLGMSELGGRQVRRWISEDATIPYSAWALLCDRAGLGCIWRPKEGWSASSTEQN</sequence>
<accession>A0A2I8F401</accession>
<reference evidence="1 2" key="1">
    <citation type="submission" date="2018-01" db="EMBL/GenBank/DDBJ databases">
        <title>Species boundaries and ecological features among Paraburkholderia terrae DSMZ17804T, P. hospita DSMZ17164T and P. caribensis DSMZ13236T.</title>
        <authorList>
            <person name="Pratama A.A."/>
        </authorList>
    </citation>
    <scope>NUCLEOTIDE SEQUENCE [LARGE SCALE GENOMIC DNA]</scope>
    <source>
        <strain evidence="1 2">DSM 17804</strain>
    </source>
</reference>
<dbReference type="AlphaFoldDB" id="A0A2I8F401"/>